<gene>
    <name evidence="1" type="ORF">QEG99_01440</name>
</gene>
<sequence length="185" mass="22190">MIIKDNKLIEIESAFNESKEKANNFLLNNLLELISNENSKKTTDFLENLLSIKKLIKKIKRLLNRFEKSNIKNIIKTKQLSKLPLKQQEKYFQNIRIYTNNLIDLNKKINLILSLGQYYGCWKFTKKSKEEVKKHFNNENQELQSLNKSQYQPVNQYANNRYLRWMKVFDETRITLEKALIEKNI</sequence>
<proteinExistence type="predicted"/>
<dbReference type="RefSeq" id="WP_280102231.1">
    <property type="nucleotide sequence ID" value="NZ_CP122979.1"/>
</dbReference>
<evidence type="ECO:0000313" key="2">
    <source>
        <dbReference type="Proteomes" id="UP001179842"/>
    </source>
</evidence>
<evidence type="ECO:0000313" key="1">
    <source>
        <dbReference type="EMBL" id="WGI36928.1"/>
    </source>
</evidence>
<accession>A0ABY8LWJ1</accession>
<protein>
    <submittedName>
        <fullName evidence="1">Uncharacterized protein</fullName>
    </submittedName>
</protein>
<dbReference type="EMBL" id="CP122979">
    <property type="protein sequence ID" value="WGI36928.1"/>
    <property type="molecule type" value="Genomic_DNA"/>
</dbReference>
<organism evidence="1 2">
    <name type="scientific">Mesomycoplasma lagogenitalium</name>
    <dbReference type="NCBI Taxonomy" id="171286"/>
    <lineage>
        <taxon>Bacteria</taxon>
        <taxon>Bacillati</taxon>
        <taxon>Mycoplasmatota</taxon>
        <taxon>Mycoplasmoidales</taxon>
        <taxon>Metamycoplasmataceae</taxon>
        <taxon>Mesomycoplasma</taxon>
    </lineage>
</organism>
<dbReference type="Proteomes" id="UP001179842">
    <property type="component" value="Chromosome"/>
</dbReference>
<reference evidence="1" key="1">
    <citation type="submission" date="2023-04" db="EMBL/GenBank/DDBJ databases">
        <title>Completed genome of Mycoplasma lagogenitalium type strain 12MS.</title>
        <authorList>
            <person name="Spergser J."/>
        </authorList>
    </citation>
    <scope>NUCLEOTIDE SEQUENCE</scope>
    <source>
        <strain evidence="1">12MS</strain>
    </source>
</reference>
<keyword evidence="2" id="KW-1185">Reference proteome</keyword>
<name>A0ABY8LWJ1_9BACT</name>